<evidence type="ECO:0000256" key="9">
    <source>
        <dbReference type="PROSITE-ProRule" id="PRU00283"/>
    </source>
</evidence>
<dbReference type="InterPro" id="IPR001752">
    <property type="entry name" value="Kinesin_motor_dom"/>
</dbReference>
<keyword evidence="8" id="KW-0206">Cytoskeleton</keyword>
<feature type="compositionally biased region" description="Basic and acidic residues" evidence="10">
    <location>
        <begin position="216"/>
        <end position="246"/>
    </location>
</feature>
<protein>
    <submittedName>
        <fullName evidence="12">Kinesin-like protein KIF3B</fullName>
    </submittedName>
</protein>
<dbReference type="InterPro" id="IPR027417">
    <property type="entry name" value="P-loop_NTPase"/>
</dbReference>
<feature type="compositionally biased region" description="Basic and acidic residues" evidence="10">
    <location>
        <begin position="95"/>
        <end position="115"/>
    </location>
</feature>
<dbReference type="InterPro" id="IPR036961">
    <property type="entry name" value="Kinesin_motor_dom_sf"/>
</dbReference>
<dbReference type="GO" id="GO:0007018">
    <property type="term" value="P:microtubule-based movement"/>
    <property type="evidence" value="ECO:0007669"/>
    <property type="project" value="InterPro"/>
</dbReference>
<feature type="region of interest" description="Disordered" evidence="10">
    <location>
        <begin position="203"/>
        <end position="254"/>
    </location>
</feature>
<feature type="region of interest" description="Disordered" evidence="10">
    <location>
        <begin position="60"/>
        <end position="127"/>
    </location>
</feature>
<proteinExistence type="inferred from homology"/>
<dbReference type="Gene3D" id="3.40.850.10">
    <property type="entry name" value="Kinesin motor domain"/>
    <property type="match status" value="1"/>
</dbReference>
<dbReference type="STRING" id="48709.A0A1D2MI30"/>
<reference evidence="12 13" key="1">
    <citation type="journal article" date="2016" name="Genome Biol. Evol.">
        <title>Gene Family Evolution Reflects Adaptation to Soil Environmental Stressors in the Genome of the Collembolan Orchesella cincta.</title>
        <authorList>
            <person name="Faddeeva-Vakhrusheva A."/>
            <person name="Derks M.F."/>
            <person name="Anvar S.Y."/>
            <person name="Agamennone V."/>
            <person name="Suring W."/>
            <person name="Smit S."/>
            <person name="van Straalen N.M."/>
            <person name="Roelofs D."/>
        </authorList>
    </citation>
    <scope>NUCLEOTIDE SEQUENCE [LARGE SCALE GENOMIC DNA]</scope>
    <source>
        <tissue evidence="12">Mixed pool</tissue>
    </source>
</reference>
<feature type="domain" description="Kinesin motor" evidence="11">
    <location>
        <begin position="282"/>
        <end position="399"/>
    </location>
</feature>
<evidence type="ECO:0000313" key="12">
    <source>
        <dbReference type="EMBL" id="ODM92623.1"/>
    </source>
</evidence>
<name>A0A1D2MI30_ORCCI</name>
<evidence type="ECO:0000256" key="2">
    <source>
        <dbReference type="ARBA" id="ARBA00022490"/>
    </source>
</evidence>
<dbReference type="PANTHER" id="PTHR47969">
    <property type="entry name" value="CHROMOSOME-ASSOCIATED KINESIN KIF4A-RELATED"/>
    <property type="match status" value="1"/>
</dbReference>
<comment type="subcellular location">
    <subcellularLocation>
        <location evidence="1">Cytoplasm</location>
        <location evidence="1">Cytoskeleton</location>
    </subcellularLocation>
</comment>
<evidence type="ECO:0000256" key="1">
    <source>
        <dbReference type="ARBA" id="ARBA00004245"/>
    </source>
</evidence>
<dbReference type="InterPro" id="IPR027640">
    <property type="entry name" value="Kinesin-like_fam"/>
</dbReference>
<keyword evidence="7" id="KW-0505">Motor protein</keyword>
<dbReference type="GO" id="GO:0005524">
    <property type="term" value="F:ATP binding"/>
    <property type="evidence" value="ECO:0007669"/>
    <property type="project" value="UniProtKB-KW"/>
</dbReference>
<dbReference type="Pfam" id="PF00225">
    <property type="entry name" value="Kinesin"/>
    <property type="match status" value="1"/>
</dbReference>
<keyword evidence="6" id="KW-0175">Coiled coil</keyword>
<organism evidence="12 13">
    <name type="scientific">Orchesella cincta</name>
    <name type="common">Springtail</name>
    <name type="synonym">Podura cincta</name>
    <dbReference type="NCBI Taxonomy" id="48709"/>
    <lineage>
        <taxon>Eukaryota</taxon>
        <taxon>Metazoa</taxon>
        <taxon>Ecdysozoa</taxon>
        <taxon>Arthropoda</taxon>
        <taxon>Hexapoda</taxon>
        <taxon>Collembola</taxon>
        <taxon>Entomobryomorpha</taxon>
        <taxon>Entomobryoidea</taxon>
        <taxon>Orchesellidae</taxon>
        <taxon>Orchesellinae</taxon>
        <taxon>Orchesella</taxon>
    </lineage>
</organism>
<evidence type="ECO:0000313" key="13">
    <source>
        <dbReference type="Proteomes" id="UP000094527"/>
    </source>
</evidence>
<dbReference type="PROSITE" id="PS50067">
    <property type="entry name" value="KINESIN_MOTOR_2"/>
    <property type="match status" value="1"/>
</dbReference>
<dbReference type="AlphaFoldDB" id="A0A1D2MI30"/>
<evidence type="ECO:0000259" key="11">
    <source>
        <dbReference type="PROSITE" id="PS50067"/>
    </source>
</evidence>
<dbReference type="EMBL" id="LJIJ01001183">
    <property type="protein sequence ID" value="ODM92623.1"/>
    <property type="molecule type" value="Genomic_DNA"/>
</dbReference>
<evidence type="ECO:0000256" key="5">
    <source>
        <dbReference type="ARBA" id="ARBA00022840"/>
    </source>
</evidence>
<dbReference type="OrthoDB" id="3176171at2759"/>
<dbReference type="PANTHER" id="PTHR47969:SF21">
    <property type="entry name" value="KINESIN-LIKE PROTEIN"/>
    <property type="match status" value="1"/>
</dbReference>
<keyword evidence="13" id="KW-1185">Reference proteome</keyword>
<evidence type="ECO:0000256" key="8">
    <source>
        <dbReference type="ARBA" id="ARBA00023212"/>
    </source>
</evidence>
<comment type="caution">
    <text evidence="12">The sequence shown here is derived from an EMBL/GenBank/DDBJ whole genome shotgun (WGS) entry which is preliminary data.</text>
</comment>
<dbReference type="GO" id="GO:0003777">
    <property type="term" value="F:microtubule motor activity"/>
    <property type="evidence" value="ECO:0007669"/>
    <property type="project" value="InterPro"/>
</dbReference>
<evidence type="ECO:0000256" key="3">
    <source>
        <dbReference type="ARBA" id="ARBA00022701"/>
    </source>
</evidence>
<comment type="caution">
    <text evidence="9">Lacks conserved residue(s) required for the propagation of feature annotation.</text>
</comment>
<feature type="region of interest" description="Disordered" evidence="10">
    <location>
        <begin position="1"/>
        <end position="34"/>
    </location>
</feature>
<dbReference type="GO" id="GO:0008017">
    <property type="term" value="F:microtubule binding"/>
    <property type="evidence" value="ECO:0007669"/>
    <property type="project" value="InterPro"/>
</dbReference>
<keyword evidence="2" id="KW-0963">Cytoplasm</keyword>
<sequence>MDPDHTKQPSRYPSSNQRRHHRPVTTANNAEGFVTIVSKSPPSRRELSAKGSNVVINNLLESSKGSLDERKSDDLVTTSNFMNSSSGGSTSHSHIHTDGSNKGRLERPRQREVGKVKPIRIIPPQNLNEEEGKEKVLAILKSSSAWEGSVDNQRDGDHEDDGFEVQQEEFKESMETPEKMFISASEMGHKKYYLDRATAEEGKDQKPKVLLLQEGEISKEDELGSNKGESERGDESMKKGKGKQEEDLVGSQSTMSISSESLILKPSSMNLFSMSSSSSSERVKVIVRCRPMSKKELGQGHECVVTVNRESGEIEVKRPQSTTSTHSLYNNSGNIPDVKLFSFDSVYDQRIPQKQLYDDAFRPLVDSVLEGYNGTIFAYGKSIYSSNQLMTNTIIEFII</sequence>
<keyword evidence="3" id="KW-0493">Microtubule</keyword>
<evidence type="ECO:0000256" key="4">
    <source>
        <dbReference type="ARBA" id="ARBA00022741"/>
    </source>
</evidence>
<dbReference type="GO" id="GO:0005874">
    <property type="term" value="C:microtubule"/>
    <property type="evidence" value="ECO:0007669"/>
    <property type="project" value="UniProtKB-KW"/>
</dbReference>
<dbReference type="Proteomes" id="UP000094527">
    <property type="component" value="Unassembled WGS sequence"/>
</dbReference>
<dbReference type="SUPFAM" id="SSF52540">
    <property type="entry name" value="P-loop containing nucleoside triphosphate hydrolases"/>
    <property type="match status" value="1"/>
</dbReference>
<evidence type="ECO:0000256" key="6">
    <source>
        <dbReference type="ARBA" id="ARBA00023054"/>
    </source>
</evidence>
<keyword evidence="5" id="KW-0067">ATP-binding</keyword>
<keyword evidence="4" id="KW-0547">Nucleotide-binding</keyword>
<evidence type="ECO:0000256" key="7">
    <source>
        <dbReference type="ARBA" id="ARBA00023175"/>
    </source>
</evidence>
<accession>A0A1D2MI30</accession>
<comment type="similarity">
    <text evidence="9">Belongs to the TRAFAC class myosin-kinesin ATPase superfamily. Kinesin family.</text>
</comment>
<evidence type="ECO:0000256" key="10">
    <source>
        <dbReference type="SAM" id="MobiDB-lite"/>
    </source>
</evidence>
<gene>
    <name evidence="12" type="ORF">Ocin01_14055</name>
</gene>